<proteinExistence type="predicted"/>
<keyword evidence="1" id="KW-1185">Reference proteome</keyword>
<protein>
    <submittedName>
        <fullName evidence="2">Uncharacterized protein LOC117649892</fullName>
    </submittedName>
</protein>
<dbReference type="GeneID" id="117649892"/>
<sequence>MLKDVECIERSLLSDWQKLDALRTFVVPQVQFSLLTARVKKEAFAELDRELKRVAKDAMHLPQRASAEPVFLPPHKGGANILPLGDLADVGAVVHAFKVLTCPDPVVRTVAVASAKRTAGRLLGREASDEDLAAVLSGAPTPKGVHNASNIWSAARNASRRLAAKIVDFRWGWSPTLDRLQVHVPFPGREVEGAIVDAASRHLLHHKIRQGLQHRHLLNLIAKPDQGKVYEAASRDPASNHFHGAGQSMRACGHPDETTAHVLNHCFARHSIAINNRHRAVLRNVVEALPEPVRRNAKLERTVAGSGSDDKPDLVVIDEGLRTAVIVDVCCPFDKRYHALEVARRYKETKYQHLVDHLRGRGFAASAHAIVVGSLGSWDPANDAVLARRLFILPHAIKSLKRKCVSDVIRWSRDLYVEHVSQKRQFSENVTLPAL</sequence>
<name>A0A6P8ZVJ9_THRPL</name>
<reference evidence="2" key="1">
    <citation type="submission" date="2025-08" db="UniProtKB">
        <authorList>
            <consortium name="RefSeq"/>
        </authorList>
    </citation>
    <scope>IDENTIFICATION</scope>
    <source>
        <tissue evidence="2">Total insect</tissue>
    </source>
</reference>
<dbReference type="RefSeq" id="XP_034248966.1">
    <property type="nucleotide sequence ID" value="XM_034393075.1"/>
</dbReference>
<accession>A0A6P8ZVJ9</accession>
<dbReference type="Proteomes" id="UP000515158">
    <property type="component" value="Unplaced"/>
</dbReference>
<dbReference type="AlphaFoldDB" id="A0A6P8ZVJ9"/>
<dbReference type="OrthoDB" id="8195432at2759"/>
<dbReference type="KEGG" id="tpal:117649892"/>
<dbReference type="InParanoid" id="A0A6P8ZVJ9"/>
<evidence type="ECO:0000313" key="1">
    <source>
        <dbReference type="Proteomes" id="UP000515158"/>
    </source>
</evidence>
<evidence type="ECO:0000313" key="2">
    <source>
        <dbReference type="RefSeq" id="XP_034248966.1"/>
    </source>
</evidence>
<organism evidence="2">
    <name type="scientific">Thrips palmi</name>
    <name type="common">Melon thrips</name>
    <dbReference type="NCBI Taxonomy" id="161013"/>
    <lineage>
        <taxon>Eukaryota</taxon>
        <taxon>Metazoa</taxon>
        <taxon>Ecdysozoa</taxon>
        <taxon>Arthropoda</taxon>
        <taxon>Hexapoda</taxon>
        <taxon>Insecta</taxon>
        <taxon>Pterygota</taxon>
        <taxon>Neoptera</taxon>
        <taxon>Paraneoptera</taxon>
        <taxon>Thysanoptera</taxon>
        <taxon>Terebrantia</taxon>
        <taxon>Thripoidea</taxon>
        <taxon>Thripidae</taxon>
        <taxon>Thrips</taxon>
    </lineage>
</organism>
<gene>
    <name evidence="2" type="primary">LOC117649892</name>
</gene>